<dbReference type="SFLD" id="SFLDS00029">
    <property type="entry name" value="Radical_SAM"/>
    <property type="match status" value="1"/>
</dbReference>
<evidence type="ECO:0000313" key="8">
    <source>
        <dbReference type="Proteomes" id="UP000005695"/>
    </source>
</evidence>
<dbReference type="PANTHER" id="PTHR43409">
    <property type="entry name" value="ANAEROBIC MAGNESIUM-PROTOPORPHYRIN IX MONOMETHYL ESTER CYCLASE-RELATED"/>
    <property type="match status" value="1"/>
</dbReference>
<evidence type="ECO:0000259" key="6">
    <source>
        <dbReference type="PROSITE" id="PS51918"/>
    </source>
</evidence>
<dbReference type="Pfam" id="PF04055">
    <property type="entry name" value="Radical_SAM"/>
    <property type="match status" value="1"/>
</dbReference>
<dbReference type="InterPro" id="IPR006638">
    <property type="entry name" value="Elp3/MiaA/NifB-like_rSAM"/>
</dbReference>
<reference evidence="7" key="1">
    <citation type="submission" date="2006-05" db="EMBL/GenBank/DDBJ databases">
        <title>Annotation of the draft genome assembly of Desulfuromonas acetoxidans DSM 684.</title>
        <authorList>
            <consortium name="US DOE Joint Genome Institute (JGI-ORNL)"/>
            <person name="Larimer F."/>
            <person name="Land M."/>
            <person name="Hauser L."/>
        </authorList>
    </citation>
    <scope>NUCLEOTIDE SEQUENCE [LARGE SCALE GENOMIC DNA]</scope>
    <source>
        <strain evidence="7">DSM 684</strain>
    </source>
</reference>
<dbReference type="GO" id="GO:0051536">
    <property type="term" value="F:iron-sulfur cluster binding"/>
    <property type="evidence" value="ECO:0007669"/>
    <property type="project" value="UniProtKB-KW"/>
</dbReference>
<dbReference type="SFLD" id="SFLDG01095">
    <property type="entry name" value="Uncharacterised_Radical_SAM_Su"/>
    <property type="match status" value="1"/>
</dbReference>
<dbReference type="RefSeq" id="WP_006000079.1">
    <property type="nucleotide sequence ID" value="NZ_AAEW02000008.1"/>
</dbReference>
<dbReference type="InterPro" id="IPR023404">
    <property type="entry name" value="rSAM_horseshoe"/>
</dbReference>
<evidence type="ECO:0000256" key="4">
    <source>
        <dbReference type="ARBA" id="ARBA00023004"/>
    </source>
</evidence>
<keyword evidence="4" id="KW-0408">Iron</keyword>
<keyword evidence="8" id="KW-1185">Reference proteome</keyword>
<dbReference type="GO" id="GO:0046872">
    <property type="term" value="F:metal ion binding"/>
    <property type="evidence" value="ECO:0007669"/>
    <property type="project" value="UniProtKB-KW"/>
</dbReference>
<dbReference type="CDD" id="cd01335">
    <property type="entry name" value="Radical_SAM"/>
    <property type="match status" value="1"/>
</dbReference>
<dbReference type="SMART" id="SM00729">
    <property type="entry name" value="Elp3"/>
    <property type="match status" value="1"/>
</dbReference>
<comment type="cofactor">
    <cofactor evidence="1">
        <name>[4Fe-4S] cluster</name>
        <dbReference type="ChEBI" id="CHEBI:49883"/>
    </cofactor>
</comment>
<dbReference type="SFLD" id="SFLDG01082">
    <property type="entry name" value="B12-binding_domain_containing"/>
    <property type="match status" value="1"/>
</dbReference>
<dbReference type="InterPro" id="IPR058240">
    <property type="entry name" value="rSAM_sf"/>
</dbReference>
<dbReference type="AlphaFoldDB" id="Q1K037"/>
<organism evidence="7 8">
    <name type="scientific">Desulfuromonas acetoxidans (strain DSM 684 / 11070)</name>
    <dbReference type="NCBI Taxonomy" id="281689"/>
    <lineage>
        <taxon>Bacteria</taxon>
        <taxon>Pseudomonadati</taxon>
        <taxon>Thermodesulfobacteriota</taxon>
        <taxon>Desulfuromonadia</taxon>
        <taxon>Desulfuromonadales</taxon>
        <taxon>Desulfuromonadaceae</taxon>
        <taxon>Desulfuromonas</taxon>
    </lineage>
</organism>
<dbReference type="EMBL" id="AAEW02000008">
    <property type="protein sequence ID" value="EAT15705.1"/>
    <property type="molecule type" value="Genomic_DNA"/>
</dbReference>
<protein>
    <submittedName>
        <fullName evidence="7">Radical SAM</fullName>
    </submittedName>
</protein>
<evidence type="ECO:0000313" key="7">
    <source>
        <dbReference type="EMBL" id="EAT15705.1"/>
    </source>
</evidence>
<dbReference type="Proteomes" id="UP000005695">
    <property type="component" value="Unassembled WGS sequence"/>
</dbReference>
<feature type="domain" description="Radical SAM core" evidence="6">
    <location>
        <begin position="13"/>
        <end position="245"/>
    </location>
</feature>
<evidence type="ECO:0000256" key="3">
    <source>
        <dbReference type="ARBA" id="ARBA00022723"/>
    </source>
</evidence>
<dbReference type="Gene3D" id="3.80.30.20">
    <property type="entry name" value="tm_1862 like domain"/>
    <property type="match status" value="1"/>
</dbReference>
<dbReference type="PROSITE" id="PS51918">
    <property type="entry name" value="RADICAL_SAM"/>
    <property type="match status" value="1"/>
</dbReference>
<dbReference type="SUPFAM" id="SSF102114">
    <property type="entry name" value="Radical SAM enzymes"/>
    <property type="match status" value="1"/>
</dbReference>
<accession>Q1K037</accession>
<dbReference type="InterPro" id="IPR007197">
    <property type="entry name" value="rSAM"/>
</dbReference>
<name>Q1K037_DESA6</name>
<dbReference type="GO" id="GO:0003824">
    <property type="term" value="F:catalytic activity"/>
    <property type="evidence" value="ECO:0007669"/>
    <property type="project" value="InterPro"/>
</dbReference>
<evidence type="ECO:0000256" key="2">
    <source>
        <dbReference type="ARBA" id="ARBA00022691"/>
    </source>
</evidence>
<dbReference type="InterPro" id="IPR051198">
    <property type="entry name" value="BchE-like"/>
</dbReference>
<reference evidence="7" key="2">
    <citation type="submission" date="2006-05" db="EMBL/GenBank/DDBJ databases">
        <title>Sequencing of the draft genome and assembly of Desulfuromonas acetoxidans DSM 684.</title>
        <authorList>
            <consortium name="US DOE Joint Genome Institute (JGI-PGF)"/>
            <person name="Copeland A."/>
            <person name="Lucas S."/>
            <person name="Lapidus A."/>
            <person name="Barry K."/>
            <person name="Detter J.C."/>
            <person name="Glavina del Rio T."/>
            <person name="Hammon N."/>
            <person name="Israni S."/>
            <person name="Dalin E."/>
            <person name="Tice H."/>
            <person name="Bruce D."/>
            <person name="Pitluck S."/>
            <person name="Richardson P."/>
        </authorList>
    </citation>
    <scope>NUCLEOTIDE SEQUENCE [LARGE SCALE GENOMIC DNA]</scope>
    <source>
        <strain evidence="7">DSM 684</strain>
    </source>
</reference>
<keyword evidence="2" id="KW-0949">S-adenosyl-L-methionine</keyword>
<sequence>MYYFLDYEEPLFRPPSEGRSLILQATIGCSQNQCRFCGMYKMKQFRIRSVDELADDLRCLPLEMRQTVQRVFLADGDALIYPFDGLIEVLDLLQRELPALTRVSSYASPKSLVSKSPEELRQLRSKKLRILYFGLESGDDETLRLANKGYDAETMRDQALKARQAGMKLSVTAILGLAGRQRSHEHAVATAAWVNAVSPEYFSLLTMFHRHNEAFYRSIEPLSYGEILQEAVEMLEHLHPQRTILRSNHVSNFLNLAGSYPKDRQALLDTARQALERGRQNTRWFEEIPAYHEQMY</sequence>
<dbReference type="PANTHER" id="PTHR43409:SF4">
    <property type="entry name" value="RADICAL SAM SUPERFAMILY PROTEIN"/>
    <property type="match status" value="1"/>
</dbReference>
<keyword evidence="5" id="KW-0411">Iron-sulfur</keyword>
<evidence type="ECO:0000256" key="5">
    <source>
        <dbReference type="ARBA" id="ARBA00023014"/>
    </source>
</evidence>
<keyword evidence="3" id="KW-0479">Metal-binding</keyword>
<comment type="caution">
    <text evidence="7">The sequence shown here is derived from an EMBL/GenBank/DDBJ whole genome shotgun (WGS) entry which is preliminary data.</text>
</comment>
<evidence type="ECO:0000256" key="1">
    <source>
        <dbReference type="ARBA" id="ARBA00001966"/>
    </source>
</evidence>
<proteinExistence type="predicted"/>
<gene>
    <name evidence="7" type="ORF">Dace_2405</name>
</gene>
<dbReference type="OrthoDB" id="5470216at2"/>